<dbReference type="Pfam" id="PF08447">
    <property type="entry name" value="PAS_3"/>
    <property type="match status" value="2"/>
</dbReference>
<evidence type="ECO:0000313" key="5">
    <source>
        <dbReference type="EMBL" id="MFB9950334.1"/>
    </source>
</evidence>
<dbReference type="Gene3D" id="3.20.20.450">
    <property type="entry name" value="EAL domain"/>
    <property type="match status" value="1"/>
</dbReference>
<dbReference type="InterPro" id="IPR000014">
    <property type="entry name" value="PAS"/>
</dbReference>
<dbReference type="SUPFAM" id="SSF55785">
    <property type="entry name" value="PYP-like sensor domain (PAS domain)"/>
    <property type="match status" value="2"/>
</dbReference>
<dbReference type="InterPro" id="IPR052155">
    <property type="entry name" value="Biofilm_reg_signaling"/>
</dbReference>
<dbReference type="SMART" id="SM00052">
    <property type="entry name" value="EAL"/>
    <property type="match status" value="1"/>
</dbReference>
<dbReference type="CDD" id="cd00130">
    <property type="entry name" value="PAS"/>
    <property type="match status" value="1"/>
</dbReference>
<dbReference type="Gene3D" id="2.10.70.100">
    <property type="match status" value="2"/>
</dbReference>
<feature type="coiled-coil region" evidence="1">
    <location>
        <begin position="449"/>
        <end position="486"/>
    </location>
</feature>
<feature type="coiled-coil region" evidence="1">
    <location>
        <begin position="600"/>
        <end position="631"/>
    </location>
</feature>
<dbReference type="Gene3D" id="3.30.450.20">
    <property type="entry name" value="PAS domain"/>
    <property type="match status" value="2"/>
</dbReference>
<dbReference type="CDD" id="cd01949">
    <property type="entry name" value="GGDEF"/>
    <property type="match status" value="1"/>
</dbReference>
<dbReference type="PANTHER" id="PTHR44757:SF2">
    <property type="entry name" value="BIOFILM ARCHITECTURE MAINTENANCE PROTEIN MBAA"/>
    <property type="match status" value="1"/>
</dbReference>
<feature type="domain" description="GGDEF" evidence="4">
    <location>
        <begin position="662"/>
        <end position="795"/>
    </location>
</feature>
<reference evidence="5 6" key="1">
    <citation type="submission" date="2024-09" db="EMBL/GenBank/DDBJ databases">
        <authorList>
            <person name="Sun Q."/>
            <person name="Mori K."/>
        </authorList>
    </citation>
    <scope>NUCLEOTIDE SEQUENCE [LARGE SCALE GENOMIC DNA]</scope>
    <source>
        <strain evidence="5 6">TBRC 4938</strain>
    </source>
</reference>
<dbReference type="Pfam" id="PF00990">
    <property type="entry name" value="GGDEF"/>
    <property type="match status" value="1"/>
</dbReference>
<dbReference type="InterPro" id="IPR043128">
    <property type="entry name" value="Rev_trsase/Diguanyl_cyclase"/>
</dbReference>
<proteinExistence type="predicted"/>
<dbReference type="PANTHER" id="PTHR44757">
    <property type="entry name" value="DIGUANYLATE CYCLASE DGCP"/>
    <property type="match status" value="1"/>
</dbReference>
<keyword evidence="2" id="KW-0472">Membrane</keyword>
<dbReference type="InterPro" id="IPR035965">
    <property type="entry name" value="PAS-like_dom_sf"/>
</dbReference>
<dbReference type="InterPro" id="IPR035919">
    <property type="entry name" value="EAL_sf"/>
</dbReference>
<keyword evidence="1" id="KW-0175">Coiled coil</keyword>
<protein>
    <submittedName>
        <fullName evidence="5">EAL domain-containing protein</fullName>
    </submittedName>
</protein>
<feature type="transmembrane region" description="Helical" evidence="2">
    <location>
        <begin position="288"/>
        <end position="309"/>
    </location>
</feature>
<evidence type="ECO:0000256" key="2">
    <source>
        <dbReference type="SAM" id="Phobius"/>
    </source>
</evidence>
<organism evidence="5 6">
    <name type="scientific">Rhizobium puerariae</name>
    <dbReference type="NCBI Taxonomy" id="1585791"/>
    <lineage>
        <taxon>Bacteria</taxon>
        <taxon>Pseudomonadati</taxon>
        <taxon>Pseudomonadota</taxon>
        <taxon>Alphaproteobacteria</taxon>
        <taxon>Hyphomicrobiales</taxon>
        <taxon>Rhizobiaceae</taxon>
        <taxon>Rhizobium/Agrobacterium group</taxon>
        <taxon>Rhizobium</taxon>
    </lineage>
</organism>
<dbReference type="NCBIfam" id="TIGR00254">
    <property type="entry name" value="GGDEF"/>
    <property type="match status" value="1"/>
</dbReference>
<evidence type="ECO:0000259" key="3">
    <source>
        <dbReference type="PROSITE" id="PS50883"/>
    </source>
</evidence>
<dbReference type="InterPro" id="IPR000160">
    <property type="entry name" value="GGDEF_dom"/>
</dbReference>
<dbReference type="RefSeq" id="WP_377262504.1">
    <property type="nucleotide sequence ID" value="NZ_JBHMAA010000017.1"/>
</dbReference>
<feature type="domain" description="EAL" evidence="3">
    <location>
        <begin position="804"/>
        <end position="1055"/>
    </location>
</feature>
<dbReference type="CDD" id="cd01948">
    <property type="entry name" value="EAL"/>
    <property type="match status" value="1"/>
</dbReference>
<keyword evidence="6" id="KW-1185">Reference proteome</keyword>
<dbReference type="Proteomes" id="UP001589692">
    <property type="component" value="Unassembled WGS sequence"/>
</dbReference>
<dbReference type="Pfam" id="PF00563">
    <property type="entry name" value="EAL"/>
    <property type="match status" value="1"/>
</dbReference>
<evidence type="ECO:0000313" key="6">
    <source>
        <dbReference type="Proteomes" id="UP001589692"/>
    </source>
</evidence>
<keyword evidence="2" id="KW-0812">Transmembrane</keyword>
<gene>
    <name evidence="5" type="ORF">ACFFP0_15865</name>
</gene>
<dbReference type="SUPFAM" id="SSF55073">
    <property type="entry name" value="Nucleotide cyclase"/>
    <property type="match status" value="1"/>
</dbReference>
<dbReference type="EMBL" id="JBHMAA010000017">
    <property type="protein sequence ID" value="MFB9950334.1"/>
    <property type="molecule type" value="Genomic_DNA"/>
</dbReference>
<accession>A0ABV6AJV8</accession>
<feature type="transmembrane region" description="Helical" evidence="2">
    <location>
        <begin position="26"/>
        <end position="45"/>
    </location>
</feature>
<evidence type="ECO:0000256" key="1">
    <source>
        <dbReference type="SAM" id="Coils"/>
    </source>
</evidence>
<dbReference type="InterPro" id="IPR029787">
    <property type="entry name" value="Nucleotide_cyclase"/>
</dbReference>
<dbReference type="PROSITE" id="PS50887">
    <property type="entry name" value="GGDEF"/>
    <property type="match status" value="1"/>
</dbReference>
<dbReference type="SMART" id="SM00267">
    <property type="entry name" value="GGDEF"/>
    <property type="match status" value="1"/>
</dbReference>
<comment type="caution">
    <text evidence="5">The sequence shown here is derived from an EMBL/GenBank/DDBJ whole genome shotgun (WGS) entry which is preliminary data.</text>
</comment>
<dbReference type="SUPFAM" id="SSF141868">
    <property type="entry name" value="EAL domain-like"/>
    <property type="match status" value="1"/>
</dbReference>
<dbReference type="InterPro" id="IPR001633">
    <property type="entry name" value="EAL_dom"/>
</dbReference>
<name>A0ABV6AJV8_9HYPH</name>
<dbReference type="InterPro" id="IPR013655">
    <property type="entry name" value="PAS_fold_3"/>
</dbReference>
<dbReference type="Gene3D" id="3.30.70.270">
    <property type="match status" value="1"/>
</dbReference>
<evidence type="ECO:0000259" key="4">
    <source>
        <dbReference type="PROSITE" id="PS50887"/>
    </source>
</evidence>
<dbReference type="PROSITE" id="PS50883">
    <property type="entry name" value="EAL"/>
    <property type="match status" value="1"/>
</dbReference>
<keyword evidence="2" id="KW-1133">Transmembrane helix</keyword>
<sequence length="1060" mass="118347">MERFARLKFRLPPASRSLHLFRRPKAPAAIALIISLAVIVTGTIVDRRNTENYRSELRATTERVAGHVARRLVSRIEVDTHAGQHLIHALVDDANEAPEAFRPYLDKEFQNNRHFFAAAIAPDFNLAQIIDRDGTMDSTSATVGGIDRARLANDLKSVRGLDRISLLSGSQENHLTLIVPVREEEGNAAPLWGAIAILIDKKGLLEASGVTFSPNTAEMPNLVNLDWLSVALRDNDKPEYFAFYGDDSIENKSPIRQDVHPTGANWTLLTVPRSGWDVTPPDQLHVRLSIALAALAIIVPIFIATSLISERNRNIAALKARELNLIELSQRFRLAMEASNIGIWEVTGESHDLFWDERAAGLHGKAPVGRGNRLNDWLNSIYPEDREAAETHFFNCTCSNTSCSEVYRVQLPDGTLRYLRSAGANYRNADGTLRTTGIVWDVTADMVMAQTLRNAKENTDIKNAELELALDELSNREQELEELSTTLDLALASYNCGIWESNPVTHVENWDARMCQLHGIPFTDGIIRAEQWIELIHPDDRHLAMQGSYHFNEDFRPDALVLRFPQPDGSIRYIRSIGKLHTNRDGTEKVVGIAFDVTQDAVLTQQLKAAKEEADAKNAELELAKSRIEHNSLHDPLTLLANRRKVDMELDRLSRSSHQERQKFSILHLDLDRFKQINDTLGHAAGDAMLVHASRILSRSVRGSDVVARIGGDEFVILAIGNSSAEQMAQLAQRIIAEFHQPIDFEGFSCRCGVSIGIAQASGMNVDARRTLVNADIALYRAKGMGRNRYEFFTQNLQAEIVSQKRTADEVLAGIDNNEFTTWYQPQFDARTSEFTGVEALIRWNHPHHGVLAPDRFLKIAEDLNVSAVLDQIVLETVMKDKLRWAALGVKIPKVSVNVSSRRLHDETLIETLKALEIAPGEISFELVESIFLDESDDSAALNLERIKELGIDIEIDDFGTGHTSIVSLLKLKPKRLKIDRQLVMPILNSPQERALVRSIIDIARSLGVETVAEGVETMQHAGMLRELGCDLLQGYAFSRPLSFSDFTEASRGGWRKAAA</sequence>